<accession>A0A7C8YFM7</accession>
<sequence length="103" mass="11761">MFLCILPLVPGNASQDGLQTMARIFLQFDKSKSCDCITEETSKQKKHLTRYSLTFDSTKIQNSPHPIFSNIRFPPPQKKRKIKTCLSNLQMALVRASIQKMAM</sequence>
<organism evidence="1">
    <name type="scientific">Opuntia streptacantha</name>
    <name type="common">Prickly pear cactus</name>
    <name type="synonym">Opuntia cardona</name>
    <dbReference type="NCBI Taxonomy" id="393608"/>
    <lineage>
        <taxon>Eukaryota</taxon>
        <taxon>Viridiplantae</taxon>
        <taxon>Streptophyta</taxon>
        <taxon>Embryophyta</taxon>
        <taxon>Tracheophyta</taxon>
        <taxon>Spermatophyta</taxon>
        <taxon>Magnoliopsida</taxon>
        <taxon>eudicotyledons</taxon>
        <taxon>Gunneridae</taxon>
        <taxon>Pentapetalae</taxon>
        <taxon>Caryophyllales</taxon>
        <taxon>Cactineae</taxon>
        <taxon>Cactaceae</taxon>
        <taxon>Opuntioideae</taxon>
        <taxon>Opuntia</taxon>
    </lineage>
</organism>
<reference evidence="1" key="1">
    <citation type="journal article" date="2013" name="J. Plant Res.">
        <title>Effect of fungi and light on seed germination of three Opuntia species from semiarid lands of central Mexico.</title>
        <authorList>
            <person name="Delgado-Sanchez P."/>
            <person name="Jimenez-Bremont J.F."/>
            <person name="Guerrero-Gonzalez Mde L."/>
            <person name="Flores J."/>
        </authorList>
    </citation>
    <scope>NUCLEOTIDE SEQUENCE</scope>
    <source>
        <tissue evidence="1">Cladode</tissue>
    </source>
</reference>
<protein>
    <submittedName>
        <fullName evidence="1">Uncharacterized protein</fullName>
    </submittedName>
</protein>
<dbReference type="EMBL" id="GISG01015802">
    <property type="protein sequence ID" value="MBA4617339.1"/>
    <property type="molecule type" value="Transcribed_RNA"/>
</dbReference>
<reference evidence="1" key="2">
    <citation type="submission" date="2020-07" db="EMBL/GenBank/DDBJ databases">
        <authorList>
            <person name="Vera ALvarez R."/>
            <person name="Arias-Moreno D.M."/>
            <person name="Jimenez-Jacinto V."/>
            <person name="Jimenez-Bremont J.F."/>
            <person name="Swaminathan K."/>
            <person name="Moose S.P."/>
            <person name="Guerrero-Gonzalez M.L."/>
            <person name="Marino-Ramirez L."/>
            <person name="Landsman D."/>
            <person name="Rodriguez-Kessler M."/>
            <person name="Delgado-Sanchez P."/>
        </authorList>
    </citation>
    <scope>NUCLEOTIDE SEQUENCE</scope>
    <source>
        <tissue evidence="1">Cladode</tissue>
    </source>
</reference>
<proteinExistence type="predicted"/>
<dbReference type="AlphaFoldDB" id="A0A7C8YFM7"/>
<evidence type="ECO:0000313" key="1">
    <source>
        <dbReference type="EMBL" id="MBA4617339.1"/>
    </source>
</evidence>
<name>A0A7C8YFM7_OPUST</name>